<keyword evidence="3" id="KW-1185">Reference proteome</keyword>
<dbReference type="Gene3D" id="3.90.215.10">
    <property type="entry name" value="Gamma Fibrinogen, chain A, domain 1"/>
    <property type="match status" value="1"/>
</dbReference>
<dbReference type="PANTHER" id="PTHR19143">
    <property type="entry name" value="FIBRINOGEN/TENASCIN/ANGIOPOEITIN"/>
    <property type="match status" value="1"/>
</dbReference>
<dbReference type="InterPro" id="IPR050373">
    <property type="entry name" value="Fibrinogen_C-term_domain"/>
</dbReference>
<organism evidence="2 3">
    <name type="scientific">Drosophila rubida</name>
    <dbReference type="NCBI Taxonomy" id="30044"/>
    <lineage>
        <taxon>Eukaryota</taxon>
        <taxon>Metazoa</taxon>
        <taxon>Ecdysozoa</taxon>
        <taxon>Arthropoda</taxon>
        <taxon>Hexapoda</taxon>
        <taxon>Insecta</taxon>
        <taxon>Pterygota</taxon>
        <taxon>Neoptera</taxon>
        <taxon>Endopterygota</taxon>
        <taxon>Diptera</taxon>
        <taxon>Brachycera</taxon>
        <taxon>Muscomorpha</taxon>
        <taxon>Ephydroidea</taxon>
        <taxon>Drosophilidae</taxon>
        <taxon>Drosophila</taxon>
    </lineage>
</organism>
<dbReference type="SUPFAM" id="SSF56496">
    <property type="entry name" value="Fibrinogen C-terminal domain-like"/>
    <property type="match status" value="1"/>
</dbReference>
<feature type="domain" description="Fibrinogen C-terminal" evidence="1">
    <location>
        <begin position="1"/>
        <end position="161"/>
    </location>
</feature>
<sequence>YTDANQTIHLSGGEPFTVYCDSKTAGPGWTLIQQRIDGSVDFYRTWKEYRDGFGDINGEHWIGLQNLYLLTHYAQQELYIQLTSFNDEIFYARYSNFLIGNELEKYKLKKLGKMEGNLANKFFDHLGHKFSTHDQDNDNSTSSNIAINYHGGWWFFDSNTR</sequence>
<dbReference type="InterPro" id="IPR036056">
    <property type="entry name" value="Fibrinogen-like_C"/>
</dbReference>
<dbReference type="GO" id="GO:0005615">
    <property type="term" value="C:extracellular space"/>
    <property type="evidence" value="ECO:0007669"/>
    <property type="project" value="TreeGrafter"/>
</dbReference>
<dbReference type="SMART" id="SM00186">
    <property type="entry name" value="FBG"/>
    <property type="match status" value="1"/>
</dbReference>
<dbReference type="EMBL" id="JAJJHW010002585">
    <property type="protein sequence ID" value="KAH8372135.1"/>
    <property type="molecule type" value="Genomic_DNA"/>
</dbReference>
<name>A0AAD4K352_9MUSC</name>
<feature type="non-terminal residue" evidence="2">
    <location>
        <position position="161"/>
    </location>
</feature>
<dbReference type="Proteomes" id="UP001200034">
    <property type="component" value="Unassembled WGS sequence"/>
</dbReference>
<dbReference type="Pfam" id="PF00147">
    <property type="entry name" value="Fibrinogen_C"/>
    <property type="match status" value="1"/>
</dbReference>
<evidence type="ECO:0000259" key="1">
    <source>
        <dbReference type="PROSITE" id="PS51406"/>
    </source>
</evidence>
<feature type="non-terminal residue" evidence="2">
    <location>
        <position position="1"/>
    </location>
</feature>
<dbReference type="PROSITE" id="PS51406">
    <property type="entry name" value="FIBRINOGEN_C_2"/>
    <property type="match status" value="1"/>
</dbReference>
<dbReference type="InterPro" id="IPR002181">
    <property type="entry name" value="Fibrinogen_a/b/g_C_dom"/>
</dbReference>
<proteinExistence type="predicted"/>
<comment type="caution">
    <text evidence="2">The sequence shown here is derived from an EMBL/GenBank/DDBJ whole genome shotgun (WGS) entry which is preliminary data.</text>
</comment>
<protein>
    <recommendedName>
        <fullName evidence="1">Fibrinogen C-terminal domain-containing protein</fullName>
    </recommendedName>
</protein>
<dbReference type="AlphaFoldDB" id="A0AAD4K352"/>
<dbReference type="InterPro" id="IPR014716">
    <property type="entry name" value="Fibrinogen_a/b/g_C_1"/>
</dbReference>
<dbReference type="PANTHER" id="PTHR19143:SF327">
    <property type="entry name" value="FI21813P1-RELATED"/>
    <property type="match status" value="1"/>
</dbReference>
<accession>A0AAD4K352</accession>
<gene>
    <name evidence="2" type="ORF">KR093_010138</name>
</gene>
<evidence type="ECO:0000313" key="2">
    <source>
        <dbReference type="EMBL" id="KAH8372135.1"/>
    </source>
</evidence>
<evidence type="ECO:0000313" key="3">
    <source>
        <dbReference type="Proteomes" id="UP001200034"/>
    </source>
</evidence>
<reference evidence="2" key="1">
    <citation type="journal article" date="2021" name="Mol. Ecol. Resour.">
        <title>Phylogenomic analyses of the genus Drosophila reveals genomic signals of climate adaptation.</title>
        <authorList>
            <person name="Li F."/>
            <person name="Rane R.V."/>
            <person name="Luria V."/>
            <person name="Xiong Z."/>
            <person name="Chen J."/>
            <person name="Li Z."/>
            <person name="Catullo R.A."/>
            <person name="Griffin P.C."/>
            <person name="Schiffer M."/>
            <person name="Pearce S."/>
            <person name="Lee S.F."/>
            <person name="McElroy K."/>
            <person name="Stocker A."/>
            <person name="Shirriffs J."/>
            <person name="Cockerell F."/>
            <person name="Coppin C."/>
            <person name="Sgro C.M."/>
            <person name="Karger A."/>
            <person name="Cain J.W."/>
            <person name="Weber J.A."/>
            <person name="Santpere G."/>
            <person name="Kirschner M.W."/>
            <person name="Hoffmann A.A."/>
            <person name="Oakeshott J.G."/>
            <person name="Zhang G."/>
        </authorList>
    </citation>
    <scope>NUCLEOTIDE SEQUENCE</scope>
    <source>
        <strain evidence="2">BGI-SZ-2011g</strain>
    </source>
</reference>